<dbReference type="Pfam" id="PF21948">
    <property type="entry name" value="LplA-B_cat"/>
    <property type="match status" value="1"/>
</dbReference>
<dbReference type="InterPro" id="IPR004143">
    <property type="entry name" value="BPL_LPL_catalytic"/>
</dbReference>
<feature type="binding site" evidence="5 8">
    <location>
        <begin position="156"/>
        <end position="158"/>
    </location>
    <ligand>
        <name>substrate</name>
    </ligand>
</feature>
<dbReference type="UniPathway" id="UPA00538">
    <property type="reaction ID" value="UER00592"/>
</dbReference>
<keyword evidence="5" id="KW-0963">Cytoplasm</keyword>
<dbReference type="GO" id="GO:0009249">
    <property type="term" value="P:protein lipoylation"/>
    <property type="evidence" value="ECO:0007669"/>
    <property type="project" value="InterPro"/>
</dbReference>
<dbReference type="PANTHER" id="PTHR10993:SF7">
    <property type="entry name" value="LIPOYLTRANSFERASE 2, MITOCHONDRIAL-RELATED"/>
    <property type="match status" value="1"/>
</dbReference>
<dbReference type="AlphaFoldDB" id="A0A809S4N7"/>
<comment type="catalytic activity">
    <reaction evidence="5 6">
        <text>octanoyl-[ACP] + L-lysyl-[protein] = N(6)-octanoyl-L-lysyl-[protein] + holo-[ACP] + H(+)</text>
        <dbReference type="Rhea" id="RHEA:17665"/>
        <dbReference type="Rhea" id="RHEA-COMP:9636"/>
        <dbReference type="Rhea" id="RHEA-COMP:9685"/>
        <dbReference type="Rhea" id="RHEA-COMP:9752"/>
        <dbReference type="Rhea" id="RHEA-COMP:9928"/>
        <dbReference type="ChEBI" id="CHEBI:15378"/>
        <dbReference type="ChEBI" id="CHEBI:29969"/>
        <dbReference type="ChEBI" id="CHEBI:64479"/>
        <dbReference type="ChEBI" id="CHEBI:78463"/>
        <dbReference type="ChEBI" id="CHEBI:78809"/>
        <dbReference type="EC" id="2.3.1.181"/>
    </reaction>
</comment>
<dbReference type="KEGG" id="npy:NPRO_13320"/>
<evidence type="ECO:0000313" key="12">
    <source>
        <dbReference type="Proteomes" id="UP000662873"/>
    </source>
</evidence>
<evidence type="ECO:0000256" key="7">
    <source>
        <dbReference type="PIRSR" id="PIRSR016262-1"/>
    </source>
</evidence>
<dbReference type="Proteomes" id="UP000662873">
    <property type="component" value="Chromosome"/>
</dbReference>
<dbReference type="EMBL" id="AP021858">
    <property type="protein sequence ID" value="BBO23737.1"/>
    <property type="molecule type" value="Genomic_DNA"/>
</dbReference>
<evidence type="ECO:0000313" key="11">
    <source>
        <dbReference type="EMBL" id="BBO23737.1"/>
    </source>
</evidence>
<dbReference type="GO" id="GO:0016874">
    <property type="term" value="F:ligase activity"/>
    <property type="evidence" value="ECO:0007669"/>
    <property type="project" value="UniProtKB-KW"/>
</dbReference>
<feature type="binding site" evidence="5 8">
    <location>
        <begin position="143"/>
        <end position="145"/>
    </location>
    <ligand>
        <name>substrate</name>
    </ligand>
</feature>
<dbReference type="GO" id="GO:0033819">
    <property type="term" value="F:lipoyl(octanoyl) transferase activity"/>
    <property type="evidence" value="ECO:0007669"/>
    <property type="project" value="UniProtKB-EC"/>
</dbReference>
<feature type="site" description="Lowers pKa of active site Cys" evidence="5 9">
    <location>
        <position position="140"/>
    </location>
</feature>
<comment type="miscellaneous">
    <text evidence="5">In the reaction, the free carboxyl group of octanoic acid is attached via an amide linkage to the epsilon-amino group of a specific lysine residue of lipoyl domains of lipoate-dependent enzymes.</text>
</comment>
<evidence type="ECO:0000256" key="4">
    <source>
        <dbReference type="ARBA" id="ARBA00024732"/>
    </source>
</evidence>
<evidence type="ECO:0000259" key="10">
    <source>
        <dbReference type="PROSITE" id="PS51733"/>
    </source>
</evidence>
<accession>A0A809S4N7</accession>
<dbReference type="Gene3D" id="3.30.930.10">
    <property type="entry name" value="Bira Bifunctional Protein, Domain 2"/>
    <property type="match status" value="1"/>
</dbReference>
<evidence type="ECO:0000256" key="3">
    <source>
        <dbReference type="ARBA" id="ARBA00023315"/>
    </source>
</evidence>
<dbReference type="CDD" id="cd16444">
    <property type="entry name" value="LipB"/>
    <property type="match status" value="1"/>
</dbReference>
<dbReference type="PROSITE" id="PS51733">
    <property type="entry name" value="BPL_LPL_CATALYTIC"/>
    <property type="match status" value="1"/>
</dbReference>
<comment type="pathway">
    <text evidence="1 5 6">Protein modification; protein lipoylation via endogenous pathway; protein N(6)-(lipoyl)lysine from octanoyl-[acyl-carrier-protein]: step 1/2.</text>
</comment>
<dbReference type="NCBIfam" id="TIGR00214">
    <property type="entry name" value="lipB"/>
    <property type="match status" value="1"/>
</dbReference>
<dbReference type="InterPro" id="IPR045864">
    <property type="entry name" value="aa-tRNA-synth_II/BPL/LPL"/>
</dbReference>
<dbReference type="HAMAP" id="MF_00013">
    <property type="entry name" value="LipB"/>
    <property type="match status" value="1"/>
</dbReference>
<evidence type="ECO:0000256" key="5">
    <source>
        <dbReference type="HAMAP-Rule" id="MF_00013"/>
    </source>
</evidence>
<comment type="subcellular location">
    <subcellularLocation>
        <location evidence="5">Cytoplasm</location>
    </subcellularLocation>
</comment>
<feature type="binding site" evidence="5 8">
    <location>
        <begin position="76"/>
        <end position="83"/>
    </location>
    <ligand>
        <name>substrate</name>
    </ligand>
</feature>
<dbReference type="InterPro" id="IPR000544">
    <property type="entry name" value="Octanoyltransferase"/>
</dbReference>
<comment type="function">
    <text evidence="4 5 6">Catalyzes the transfer of endogenously produced octanoic acid from octanoyl-acyl-carrier-protein onto the lipoyl domains of lipoate-dependent enzymes. Lipoyl-ACP can also act as a substrate although octanoyl-ACP is likely to be the physiological substrate.</text>
</comment>
<protein>
    <recommendedName>
        <fullName evidence="5 6">Octanoyltransferase</fullName>
        <ecNumber evidence="5 6">2.3.1.181</ecNumber>
    </recommendedName>
    <alternativeName>
        <fullName evidence="5">Lipoate-protein ligase B</fullName>
    </alternativeName>
    <alternativeName>
        <fullName evidence="5">Lipoyl/octanoyl transferase</fullName>
    </alternativeName>
    <alternativeName>
        <fullName evidence="5">Octanoyl-[acyl-carrier-protein]-protein N-octanoyltransferase</fullName>
    </alternativeName>
</protein>
<dbReference type="GO" id="GO:0005737">
    <property type="term" value="C:cytoplasm"/>
    <property type="evidence" value="ECO:0007669"/>
    <property type="project" value="UniProtKB-SubCell"/>
</dbReference>
<keyword evidence="3 5" id="KW-0012">Acyltransferase</keyword>
<dbReference type="PANTHER" id="PTHR10993">
    <property type="entry name" value="OCTANOYLTRANSFERASE"/>
    <property type="match status" value="1"/>
</dbReference>
<feature type="domain" description="BPL/LPL catalytic" evidence="10">
    <location>
        <begin position="31"/>
        <end position="213"/>
    </location>
</feature>
<evidence type="ECO:0000256" key="8">
    <source>
        <dbReference type="PIRSR" id="PIRSR016262-2"/>
    </source>
</evidence>
<organism evidence="11 12">
    <name type="scientific">Candidatus Nitrosymbiomonas proteolyticus</name>
    <dbReference type="NCBI Taxonomy" id="2608984"/>
    <lineage>
        <taxon>Bacteria</taxon>
        <taxon>Bacillati</taxon>
        <taxon>Armatimonadota</taxon>
        <taxon>Armatimonadota incertae sedis</taxon>
        <taxon>Candidatus Nitrosymbiomonas</taxon>
    </lineage>
</organism>
<dbReference type="SUPFAM" id="SSF55681">
    <property type="entry name" value="Class II aaRS and biotin synthetases"/>
    <property type="match status" value="1"/>
</dbReference>
<evidence type="ECO:0000256" key="1">
    <source>
        <dbReference type="ARBA" id="ARBA00004821"/>
    </source>
</evidence>
<dbReference type="EC" id="2.3.1.181" evidence="5 6"/>
<name>A0A809S4N7_9BACT</name>
<sequence>MREGRWVDLGRMRYAPCFELQRKLLEGVVGGSEAPTLLFVEHEPVLSLGAGFHEENLLLSREEYARRGIEVHPTDRGGDVTFHGPNQLVAYPIFPLAWVDQDLHRWMRTLEESVIAALRDFGLKGERFPPLTGVWVGGRKVCAIGIKVRRWVSMHGLALNCNNDLSPFDLIVPCGIQGYSVTSVSRESGREVTTQQARESLLRAFEGLLNVSLEVEGREALLIRLLGETQASETLHEPPRLQHLP</sequence>
<dbReference type="PIRSF" id="PIRSF016262">
    <property type="entry name" value="LPLase"/>
    <property type="match status" value="1"/>
</dbReference>
<reference evidence="11" key="1">
    <citation type="journal article" name="DNA Res.">
        <title>The physiological potential of anammox bacteria as revealed by their core genome structure.</title>
        <authorList>
            <person name="Okubo T."/>
            <person name="Toyoda A."/>
            <person name="Fukuhara K."/>
            <person name="Uchiyama I."/>
            <person name="Harigaya Y."/>
            <person name="Kuroiwa M."/>
            <person name="Suzuki T."/>
            <person name="Murakami Y."/>
            <person name="Suwa Y."/>
            <person name="Takami H."/>
        </authorList>
    </citation>
    <scope>NUCLEOTIDE SEQUENCE</scope>
    <source>
        <strain evidence="11">317325-2</strain>
    </source>
</reference>
<dbReference type="NCBIfam" id="NF010925">
    <property type="entry name" value="PRK14345.1"/>
    <property type="match status" value="1"/>
</dbReference>
<gene>
    <name evidence="5" type="primary">lipB</name>
    <name evidence="11" type="ORF">NPRO_13320</name>
</gene>
<evidence type="ECO:0000256" key="9">
    <source>
        <dbReference type="PIRSR" id="PIRSR016262-3"/>
    </source>
</evidence>
<keyword evidence="2 5" id="KW-0808">Transferase</keyword>
<proteinExistence type="inferred from homology"/>
<evidence type="ECO:0000256" key="6">
    <source>
        <dbReference type="PIRNR" id="PIRNR016262"/>
    </source>
</evidence>
<evidence type="ECO:0000256" key="2">
    <source>
        <dbReference type="ARBA" id="ARBA00022679"/>
    </source>
</evidence>
<feature type="active site" description="Acyl-thioester intermediate" evidence="5 7">
    <location>
        <position position="174"/>
    </location>
</feature>
<keyword evidence="11" id="KW-0436">Ligase</keyword>
<comment type="similarity">
    <text evidence="5 6">Belongs to the LipB family.</text>
</comment>